<dbReference type="Pfam" id="PF00496">
    <property type="entry name" value="SBP_bac_5"/>
    <property type="match status" value="1"/>
</dbReference>
<dbReference type="OrthoDB" id="9803988at2"/>
<dbReference type="AlphaFoldDB" id="A0A211ZS41"/>
<dbReference type="GO" id="GO:1904680">
    <property type="term" value="F:peptide transmembrane transporter activity"/>
    <property type="evidence" value="ECO:0007669"/>
    <property type="project" value="TreeGrafter"/>
</dbReference>
<dbReference type="GO" id="GO:0015833">
    <property type="term" value="P:peptide transport"/>
    <property type="evidence" value="ECO:0007669"/>
    <property type="project" value="TreeGrafter"/>
</dbReference>
<dbReference type="EMBL" id="NHON01000009">
    <property type="protein sequence ID" value="OWJ67887.1"/>
    <property type="molecule type" value="Genomic_DNA"/>
</dbReference>
<dbReference type="GO" id="GO:0030288">
    <property type="term" value="C:outer membrane-bounded periplasmic space"/>
    <property type="evidence" value="ECO:0007669"/>
    <property type="project" value="UniProtKB-ARBA"/>
</dbReference>
<evidence type="ECO:0000313" key="5">
    <source>
        <dbReference type="Proteomes" id="UP000196655"/>
    </source>
</evidence>
<dbReference type="InterPro" id="IPR039424">
    <property type="entry name" value="SBP_5"/>
</dbReference>
<feature type="domain" description="Solute-binding protein family 5" evidence="3">
    <location>
        <begin position="91"/>
        <end position="437"/>
    </location>
</feature>
<comment type="caution">
    <text evidence="4">The sequence shown here is derived from an EMBL/GenBank/DDBJ whole genome shotgun (WGS) entry which is preliminary data.</text>
</comment>
<proteinExistence type="inferred from homology"/>
<dbReference type="Proteomes" id="UP000196655">
    <property type="component" value="Unassembled WGS sequence"/>
</dbReference>
<dbReference type="SUPFAM" id="SSF53850">
    <property type="entry name" value="Periplasmic binding protein-like II"/>
    <property type="match status" value="1"/>
</dbReference>
<dbReference type="Gene3D" id="3.40.190.10">
    <property type="entry name" value="Periplasmic binding protein-like II"/>
    <property type="match status" value="1"/>
</dbReference>
<accession>A0A211ZS41</accession>
<name>A0A211ZS41_9PROT</name>
<dbReference type="PIRSF" id="PIRSF002741">
    <property type="entry name" value="MppA"/>
    <property type="match status" value="1"/>
</dbReference>
<comment type="similarity">
    <text evidence="2">Belongs to the bacterial solute-binding protein 5 family.</text>
</comment>
<dbReference type="Gene3D" id="3.90.76.10">
    <property type="entry name" value="Dipeptide-binding Protein, Domain 1"/>
    <property type="match status" value="1"/>
</dbReference>
<gene>
    <name evidence="4" type="ORF">BWR60_06665</name>
</gene>
<protein>
    <submittedName>
        <fullName evidence="4">Peptide ABC transporter substrate-binding protein</fullName>
    </submittedName>
</protein>
<keyword evidence="5" id="KW-1185">Reference proteome</keyword>
<dbReference type="InterPro" id="IPR006311">
    <property type="entry name" value="TAT_signal"/>
</dbReference>
<sequence>MTRRDLPQLETTRRGLLLGAAGLGLATAAPGFAGRAFAQDTPRKGGVLKLGMGGGSTTDTLDPRVMTDWVPLNQAFMLMNGLVEIDRNNQAVPELLESWEAKPGAAEWVFNLRQGVTFHNGKALTVEDVIYSINLHRGETSSAARAIAEQIKDVRKVSDSQIAIELTGGNADLPYLLSDYHFLVVPEGFTDWSKPIGTGPFVYESYEPGVRSRFTRNPNYWKPGCANVDAVEVIVINDVAARTNALMSGQVHAINRLDFKTVDLLKRNPKLQIVQSAGGQHFTFLMDCTKPPFVDNNVRLAIKYAIDREQLLKVALRGYGQLGNDHPIPRTDRFFNSELPQHAYDPDKAKHYLQQAGMSELKVELSTSDAAFGGAVDAAAIFRTAAAKAGIDVSIKRESPDGYWDKVWLQAPFSMGYWGGRPTADQMLSIAYASDAKWNDTHWKNQQFDRLLLEARALLDDAKRKEIYWTLQEMISDLGGAMIPMFGDYLDGVSTQVQGVTPHPMFNFMGGRLAERVWLAA</sequence>
<dbReference type="InterPro" id="IPR000914">
    <property type="entry name" value="SBP_5_dom"/>
</dbReference>
<dbReference type="GO" id="GO:0043190">
    <property type="term" value="C:ATP-binding cassette (ABC) transporter complex"/>
    <property type="evidence" value="ECO:0007669"/>
    <property type="project" value="InterPro"/>
</dbReference>
<dbReference type="RefSeq" id="WP_088150234.1">
    <property type="nucleotide sequence ID" value="NZ_NHON01000009.1"/>
</dbReference>
<reference evidence="5" key="1">
    <citation type="submission" date="2017-05" db="EMBL/GenBank/DDBJ databases">
        <authorList>
            <person name="Macchi M."/>
            <person name="Festa S."/>
            <person name="Coppotelli B.M."/>
            <person name="Morelli I.S."/>
        </authorList>
    </citation>
    <scope>NUCLEOTIDE SEQUENCE [LARGE SCALE GENOMIC DNA]</scope>
    <source>
        <strain evidence="5">I</strain>
    </source>
</reference>
<comment type="subcellular location">
    <subcellularLocation>
        <location evidence="1">Periplasm</location>
    </subcellularLocation>
</comment>
<evidence type="ECO:0000256" key="1">
    <source>
        <dbReference type="ARBA" id="ARBA00004418"/>
    </source>
</evidence>
<evidence type="ECO:0000259" key="3">
    <source>
        <dbReference type="Pfam" id="PF00496"/>
    </source>
</evidence>
<dbReference type="InterPro" id="IPR030678">
    <property type="entry name" value="Peptide/Ni-bd"/>
</dbReference>
<organism evidence="4 5">
    <name type="scientific">Inquilinus limosus</name>
    <dbReference type="NCBI Taxonomy" id="171674"/>
    <lineage>
        <taxon>Bacteria</taxon>
        <taxon>Pseudomonadati</taxon>
        <taxon>Pseudomonadota</taxon>
        <taxon>Alphaproteobacteria</taxon>
        <taxon>Rhodospirillales</taxon>
        <taxon>Rhodospirillaceae</taxon>
        <taxon>Inquilinus</taxon>
    </lineage>
</organism>
<dbReference type="PROSITE" id="PS51318">
    <property type="entry name" value="TAT"/>
    <property type="match status" value="1"/>
</dbReference>
<dbReference type="CDD" id="cd08503">
    <property type="entry name" value="PBP2_NikA_DppA_OppA_like_17"/>
    <property type="match status" value="1"/>
</dbReference>
<evidence type="ECO:0000256" key="2">
    <source>
        <dbReference type="ARBA" id="ARBA00005695"/>
    </source>
</evidence>
<dbReference type="Gene3D" id="3.10.105.10">
    <property type="entry name" value="Dipeptide-binding Protein, Domain 3"/>
    <property type="match status" value="1"/>
</dbReference>
<evidence type="ECO:0000313" key="4">
    <source>
        <dbReference type="EMBL" id="OWJ67887.1"/>
    </source>
</evidence>
<dbReference type="PANTHER" id="PTHR30290">
    <property type="entry name" value="PERIPLASMIC BINDING COMPONENT OF ABC TRANSPORTER"/>
    <property type="match status" value="1"/>
</dbReference>